<dbReference type="EMBL" id="CCDP010000001">
    <property type="protein sequence ID" value="CDQ39067.1"/>
    <property type="molecule type" value="Genomic_DNA"/>
</dbReference>
<comment type="caution">
    <text evidence="2">The sequence shown here is derived from an EMBL/GenBank/DDBJ whole genome shotgun (WGS) entry which is preliminary data.</text>
</comment>
<dbReference type="OrthoDB" id="2912260at2"/>
<dbReference type="STRING" id="1462526.BN990_01349"/>
<accession>A0A024Q9X6</accession>
<dbReference type="RefSeq" id="WP_038242999.1">
    <property type="nucleotide sequence ID" value="NZ_BNER01000003.1"/>
</dbReference>
<organism evidence="2 3">
    <name type="scientific">Virgibacillus massiliensis</name>
    <dbReference type="NCBI Taxonomy" id="1462526"/>
    <lineage>
        <taxon>Bacteria</taxon>
        <taxon>Bacillati</taxon>
        <taxon>Bacillota</taxon>
        <taxon>Bacilli</taxon>
        <taxon>Bacillales</taxon>
        <taxon>Bacillaceae</taxon>
        <taxon>Virgibacillus</taxon>
    </lineage>
</organism>
<reference evidence="2 3" key="1">
    <citation type="submission" date="2014-03" db="EMBL/GenBank/DDBJ databases">
        <authorList>
            <person name="Urmite Genomes U."/>
        </authorList>
    </citation>
    <scope>NUCLEOTIDE SEQUENCE [LARGE SCALE GENOMIC DNA]</scope>
    <source>
        <strain evidence="2 3">Vm-5</strain>
    </source>
</reference>
<keyword evidence="1" id="KW-0175">Coiled coil</keyword>
<keyword evidence="3" id="KW-1185">Reference proteome</keyword>
<reference evidence="3" key="2">
    <citation type="submission" date="2014-05" db="EMBL/GenBank/DDBJ databases">
        <title>Draft genome sequence of Virgibacillus massiliensis Vm-5.</title>
        <authorList>
            <person name="Khelaifia S."/>
            <person name="Croce O."/>
            <person name="Lagier J.C."/>
            <person name="Raoult D."/>
        </authorList>
    </citation>
    <scope>NUCLEOTIDE SEQUENCE [LARGE SCALE GENOMIC DNA]</scope>
    <source>
        <strain evidence="3">Vm-5</strain>
    </source>
</reference>
<evidence type="ECO:0000313" key="2">
    <source>
        <dbReference type="EMBL" id="CDQ39067.1"/>
    </source>
</evidence>
<feature type="coiled-coil region" evidence="1">
    <location>
        <begin position="5"/>
        <end position="32"/>
    </location>
</feature>
<gene>
    <name evidence="2" type="ORF">BN990_01349</name>
</gene>
<evidence type="ECO:0000313" key="3">
    <source>
        <dbReference type="Proteomes" id="UP000028875"/>
    </source>
</evidence>
<proteinExistence type="predicted"/>
<dbReference type="AlphaFoldDB" id="A0A024Q9X6"/>
<evidence type="ECO:0000256" key="1">
    <source>
        <dbReference type="SAM" id="Coils"/>
    </source>
</evidence>
<name>A0A024Q9X6_9BACI</name>
<sequence>MTSENPNWLNERAELERNLIDAKQTVMKYEGALSPYERTVSDSEYRQARSDVMSYYTQIQNGDHESGKPSDPYGGMTVSQLKELYTEKSEAYEGGAGSGRQAAELMRIDTLIQQANNTKGDE</sequence>
<dbReference type="Proteomes" id="UP000028875">
    <property type="component" value="Unassembled WGS sequence"/>
</dbReference>
<protein>
    <submittedName>
        <fullName evidence="2">Uncharacterized protein</fullName>
    </submittedName>
</protein>